<name>A0A7Y8C133_9PSED</name>
<dbReference type="AlphaFoldDB" id="A0A7Y8C133"/>
<comment type="caution">
    <text evidence="1">The sequence shown here is derived from an EMBL/GenBank/DDBJ whole genome shotgun (WGS) entry which is preliminary data.</text>
</comment>
<dbReference type="Proteomes" id="UP000539985">
    <property type="component" value="Unassembled WGS sequence"/>
</dbReference>
<protein>
    <submittedName>
        <fullName evidence="1">Uncharacterized protein</fullName>
    </submittedName>
</protein>
<accession>A0A7Y8C133</accession>
<gene>
    <name evidence="1" type="ORF">HX882_02725</name>
</gene>
<evidence type="ECO:0000313" key="1">
    <source>
        <dbReference type="EMBL" id="NWB94802.1"/>
    </source>
</evidence>
<dbReference type="EMBL" id="JACAQB010000003">
    <property type="protein sequence ID" value="NWB94802.1"/>
    <property type="molecule type" value="Genomic_DNA"/>
</dbReference>
<sequence>MIKLSLELKRTEASGPVYRPHTDLVDKVSGESFEAVKAKCEVDGWSIHSWSVSEQLPFDEGYAAAAAGNDTNPYAEHFWKHNEWWLGWDSHQESNS</sequence>
<organism evidence="1 2">
    <name type="scientific">Pseudomonas gingeri</name>
    <dbReference type="NCBI Taxonomy" id="117681"/>
    <lineage>
        <taxon>Bacteria</taxon>
        <taxon>Pseudomonadati</taxon>
        <taxon>Pseudomonadota</taxon>
        <taxon>Gammaproteobacteria</taxon>
        <taxon>Pseudomonadales</taxon>
        <taxon>Pseudomonadaceae</taxon>
        <taxon>Pseudomonas</taxon>
    </lineage>
</organism>
<proteinExistence type="predicted"/>
<reference evidence="1 2" key="1">
    <citation type="submission" date="2020-04" db="EMBL/GenBank/DDBJ databases">
        <title>Molecular characterization of pseudomonads from Agaricus bisporus reveal novel blotch 2 pathogens in Western Europe.</title>
        <authorList>
            <person name="Taparia T."/>
            <person name="Krijger M."/>
            <person name="Haynes E."/>
            <person name="Elpinstone J.G."/>
            <person name="Noble R."/>
            <person name="Van Der Wolf J."/>
        </authorList>
    </citation>
    <scope>NUCLEOTIDE SEQUENCE [LARGE SCALE GENOMIC DNA]</scope>
    <source>
        <strain evidence="1 2">H7001</strain>
    </source>
</reference>
<evidence type="ECO:0000313" key="2">
    <source>
        <dbReference type="Proteomes" id="UP000539985"/>
    </source>
</evidence>
<dbReference type="RefSeq" id="WP_177099850.1">
    <property type="nucleotide sequence ID" value="NZ_JACAQB010000003.1"/>
</dbReference>